<organism evidence="16 17">
    <name type="scientific">Vibrio furnissii</name>
    <dbReference type="NCBI Taxonomy" id="29494"/>
    <lineage>
        <taxon>Bacteria</taxon>
        <taxon>Pseudomonadati</taxon>
        <taxon>Pseudomonadota</taxon>
        <taxon>Gammaproteobacteria</taxon>
        <taxon>Vibrionales</taxon>
        <taxon>Vibrionaceae</taxon>
        <taxon>Vibrio</taxon>
    </lineage>
</organism>
<dbReference type="PANTHER" id="PTHR11455">
    <property type="entry name" value="CRYPTOCHROME"/>
    <property type="match status" value="1"/>
</dbReference>
<dbReference type="SUPFAM" id="SSF52425">
    <property type="entry name" value="Cryptochrome/photolyase, N-terminal domain"/>
    <property type="match status" value="1"/>
</dbReference>
<keyword evidence="6 12" id="KW-0274">FAD</keyword>
<dbReference type="PANTHER" id="PTHR11455:SF9">
    <property type="entry name" value="CRYPTOCHROME CIRCADIAN CLOCK 5 ISOFORM X1"/>
    <property type="match status" value="1"/>
</dbReference>
<dbReference type="InterPro" id="IPR014729">
    <property type="entry name" value="Rossmann-like_a/b/a_fold"/>
</dbReference>
<comment type="similarity">
    <text evidence="2">Belongs to the DNA photolyase class-1 family.</text>
</comment>
<dbReference type="GO" id="GO:0003677">
    <property type="term" value="F:DNA binding"/>
    <property type="evidence" value="ECO:0007669"/>
    <property type="project" value="TreeGrafter"/>
</dbReference>
<dbReference type="Gene3D" id="1.10.579.10">
    <property type="entry name" value="DNA Cyclobutane Dipyrimidine Photolyase, subunit A, domain 3"/>
    <property type="match status" value="1"/>
</dbReference>
<dbReference type="PROSITE" id="PS00394">
    <property type="entry name" value="DNA_PHOTOLYASES_1_1"/>
    <property type="match status" value="1"/>
</dbReference>
<dbReference type="AlphaFoldDB" id="A0A0Q2RUK2"/>
<dbReference type="Pfam" id="PF03441">
    <property type="entry name" value="FAD_binding_7"/>
    <property type="match status" value="1"/>
</dbReference>
<feature type="binding site" evidence="12">
    <location>
        <position position="224"/>
    </location>
    <ligand>
        <name>FAD</name>
        <dbReference type="ChEBI" id="CHEBI:57692"/>
    </ligand>
</feature>
<evidence type="ECO:0000256" key="9">
    <source>
        <dbReference type="ARBA" id="ARBA00033999"/>
    </source>
</evidence>
<protein>
    <recommendedName>
        <fullName evidence="4">Deoxyribodipyrimidine photo-lyase</fullName>
        <ecNumber evidence="3">4.1.99.3</ecNumber>
    </recommendedName>
    <alternativeName>
        <fullName evidence="8">DNA photolyase</fullName>
    </alternativeName>
    <alternativeName>
        <fullName evidence="11">Photoreactivating enzyme</fullName>
    </alternativeName>
</protein>
<keyword evidence="16" id="KW-0456">Lyase</keyword>
<dbReference type="Gene3D" id="1.25.40.80">
    <property type="match status" value="1"/>
</dbReference>
<comment type="cofactor">
    <cofactor evidence="12">
        <name>FAD</name>
        <dbReference type="ChEBI" id="CHEBI:57692"/>
    </cofactor>
    <text evidence="12">Binds 1 FAD per subunit.</text>
</comment>
<evidence type="ECO:0000256" key="14">
    <source>
        <dbReference type="RuleBase" id="RU004182"/>
    </source>
</evidence>
<dbReference type="InParanoid" id="A0A0Q2RUK2"/>
<evidence type="ECO:0000256" key="11">
    <source>
        <dbReference type="ARBA" id="ARBA00083107"/>
    </source>
</evidence>
<feature type="binding site" evidence="12">
    <location>
        <begin position="276"/>
        <end position="283"/>
    </location>
    <ligand>
        <name>FAD</name>
        <dbReference type="ChEBI" id="CHEBI:57692"/>
    </ligand>
</feature>
<dbReference type="NCBIfam" id="NF007955">
    <property type="entry name" value="PRK10674.1"/>
    <property type="match status" value="1"/>
</dbReference>
<dbReference type="GO" id="GO:0009416">
    <property type="term" value="P:response to light stimulus"/>
    <property type="evidence" value="ECO:0007669"/>
    <property type="project" value="TreeGrafter"/>
</dbReference>
<comment type="similarity">
    <text evidence="14">Belongs to the DNA photolyase family.</text>
</comment>
<dbReference type="Pfam" id="PF00875">
    <property type="entry name" value="DNA_photolyase"/>
    <property type="match status" value="1"/>
</dbReference>
<evidence type="ECO:0000256" key="13">
    <source>
        <dbReference type="PIRSR" id="PIRSR602081-2"/>
    </source>
</evidence>
<gene>
    <name evidence="16" type="ORF">AMR76_00270</name>
</gene>
<dbReference type="EMBL" id="LKHS01000001">
    <property type="protein sequence ID" value="KQH87774.1"/>
    <property type="molecule type" value="Genomic_DNA"/>
</dbReference>
<feature type="domain" description="Photolyase/cryptochrome alpha/beta" evidence="15">
    <location>
        <begin position="1"/>
        <end position="133"/>
    </location>
</feature>
<dbReference type="InterPro" id="IPR002081">
    <property type="entry name" value="Cryptochrome/DNA_photolyase_1"/>
</dbReference>
<dbReference type="Proteomes" id="UP000051221">
    <property type="component" value="Unassembled WGS sequence"/>
</dbReference>
<dbReference type="Gene3D" id="3.40.50.620">
    <property type="entry name" value="HUPs"/>
    <property type="match status" value="1"/>
</dbReference>
<feature type="site" description="Electron transfer via tryptophanyl radical" evidence="13">
    <location>
        <position position="308"/>
    </location>
</feature>
<accession>A0A0Q2RUK2</accession>
<dbReference type="PRINTS" id="PR00147">
    <property type="entry name" value="DNAPHOTLYASE"/>
</dbReference>
<keyword evidence="17" id="KW-1185">Reference proteome</keyword>
<evidence type="ECO:0000256" key="5">
    <source>
        <dbReference type="ARBA" id="ARBA00022630"/>
    </source>
</evidence>
<keyword evidence="5 12" id="KW-0285">Flavoprotein</keyword>
<dbReference type="SUPFAM" id="SSF48173">
    <property type="entry name" value="Cryptochrome/photolyase FAD-binding domain"/>
    <property type="match status" value="1"/>
</dbReference>
<evidence type="ECO:0000259" key="15">
    <source>
        <dbReference type="PROSITE" id="PS51645"/>
    </source>
</evidence>
<evidence type="ECO:0000313" key="16">
    <source>
        <dbReference type="EMBL" id="KQH87774.1"/>
    </source>
</evidence>
<dbReference type="FunFam" id="1.10.579.10:FF:000003">
    <property type="entry name" value="Deoxyribodipyrimidine photo-lyase"/>
    <property type="match status" value="1"/>
</dbReference>
<dbReference type="PROSITE" id="PS00691">
    <property type="entry name" value="DNA_PHOTOLYASES_1_2"/>
    <property type="match status" value="1"/>
</dbReference>
<keyword evidence="7 14" id="KW-0157">Chromophore</keyword>
<dbReference type="InterPro" id="IPR036134">
    <property type="entry name" value="Crypto/Photolyase_FAD-like_sf"/>
</dbReference>
<evidence type="ECO:0000256" key="7">
    <source>
        <dbReference type="ARBA" id="ARBA00022991"/>
    </source>
</evidence>
<feature type="binding site" evidence="12">
    <location>
        <begin position="374"/>
        <end position="376"/>
    </location>
    <ligand>
        <name>FAD</name>
        <dbReference type="ChEBI" id="CHEBI:57692"/>
    </ligand>
</feature>
<dbReference type="GO" id="GO:0071949">
    <property type="term" value="F:FAD binding"/>
    <property type="evidence" value="ECO:0007669"/>
    <property type="project" value="TreeGrafter"/>
</dbReference>
<sequence length="475" mass="54739">MKLVWLRRDLRSVDNTALNEALASDEAVCALFVATPTQWQQHDMAPMQADFIHRRLFALQTELAALNVPLLYREVATFTEAVDAVTEVASALHANQVLANRDYELNEQQRDAQAAERLHQQGIEWQSFDDKCVMPPGSVRNKQGDYFKVFTPFKRAWLTQFSPPRIQASRAAKPWSLPEALQSLLWCESQPFTHPRVSSDAWPVDFDTIRRRLRAFCQEQLDDYKQQRDFPAQDGTSSLSPYLAIGALSPRQCIARVYAESAMGALSDGAQTWLSELIWREFYQHLLTFEPKLSKSKDFLAWGARLTWWTDEVKFARWCEGNTGYPIVDAAMRQLNQTGWMHNRLRMIVASFLTKDLHIDWRWGERYFMQHLVDGDYAANNGGWQWCASTGCDGQPYFRIFNPTTQGEKFDPQGRFIRQWVPELAKVPEAHIHAPSNWGGVNSLLYPQPIVDHKAEREVTLRLYKEAKDDVEHVA</sequence>
<dbReference type="RefSeq" id="WP_055464916.1">
    <property type="nucleotide sequence ID" value="NZ_LKHS01000001.1"/>
</dbReference>
<dbReference type="InterPro" id="IPR018394">
    <property type="entry name" value="DNA_photolyase_1_CS_C"/>
</dbReference>
<comment type="function">
    <text evidence="10">Involved in repair of UV radiation-induced DNA damage. Catalyzes the light-dependent monomerization (300-600 nm) of cyclobutyl pyrimidine dimers (in cis-syn configuration), which are formed between adjacent bases on the same DNA strand upon exposure to ultraviolet radiation.</text>
</comment>
<dbReference type="InterPro" id="IPR005101">
    <property type="entry name" value="Cryptochr/Photolyase_FAD-bd"/>
</dbReference>
<feature type="binding site" evidence="12">
    <location>
        <begin position="236"/>
        <end position="240"/>
    </location>
    <ligand>
        <name>FAD</name>
        <dbReference type="ChEBI" id="CHEBI:57692"/>
    </ligand>
</feature>
<evidence type="ECO:0000313" key="17">
    <source>
        <dbReference type="Proteomes" id="UP000051221"/>
    </source>
</evidence>
<dbReference type="GO" id="GO:0003904">
    <property type="term" value="F:deoxyribodipyrimidine photo-lyase activity"/>
    <property type="evidence" value="ECO:0007669"/>
    <property type="project" value="UniProtKB-EC"/>
</dbReference>
<evidence type="ECO:0000256" key="1">
    <source>
        <dbReference type="ARBA" id="ARBA00001932"/>
    </source>
</evidence>
<name>A0A0Q2RUK2_VIBFU</name>
<dbReference type="FunCoup" id="A0A0Q2RUK2">
    <property type="interactions" value="384"/>
</dbReference>
<evidence type="ECO:0000256" key="3">
    <source>
        <dbReference type="ARBA" id="ARBA00013149"/>
    </source>
</evidence>
<dbReference type="GO" id="GO:0000719">
    <property type="term" value="P:photoreactive repair"/>
    <property type="evidence" value="ECO:0007669"/>
    <property type="project" value="UniProtKB-ARBA"/>
</dbReference>
<feature type="site" description="Electron transfer via tryptophanyl radical" evidence="13">
    <location>
        <position position="361"/>
    </location>
</feature>
<proteinExistence type="inferred from homology"/>
<comment type="caution">
    <text evidence="16">The sequence shown here is derived from an EMBL/GenBank/DDBJ whole genome shotgun (WGS) entry which is preliminary data.</text>
</comment>
<reference evidence="16 17" key="1">
    <citation type="submission" date="2015-08" db="EMBL/GenBank/DDBJ databases">
        <title>Antibacterial properties of a collection of Vibrionaceae strains.</title>
        <authorList>
            <person name="Giubergia S."/>
        </authorList>
    </citation>
    <scope>NUCLEOTIDE SEQUENCE [LARGE SCALE GENOMIC DNA]</scope>
    <source>
        <strain evidence="16 17">S0821</strain>
    </source>
</reference>
<dbReference type="InterPro" id="IPR036155">
    <property type="entry name" value="Crypto/Photolyase_N_sf"/>
</dbReference>
<evidence type="ECO:0000256" key="2">
    <source>
        <dbReference type="ARBA" id="ARBA00005862"/>
    </source>
</evidence>
<evidence type="ECO:0000256" key="10">
    <source>
        <dbReference type="ARBA" id="ARBA00059220"/>
    </source>
</evidence>
<dbReference type="EC" id="4.1.99.3" evidence="3"/>
<evidence type="ECO:0000256" key="6">
    <source>
        <dbReference type="ARBA" id="ARBA00022827"/>
    </source>
</evidence>
<evidence type="ECO:0000256" key="8">
    <source>
        <dbReference type="ARBA" id="ARBA00031671"/>
    </source>
</evidence>
<feature type="binding site" evidence="12">
    <location>
        <position position="273"/>
    </location>
    <ligand>
        <name>FAD</name>
        <dbReference type="ChEBI" id="CHEBI:57692"/>
    </ligand>
</feature>
<feature type="site" description="Electron transfer via tryptophanyl radical" evidence="13">
    <location>
        <position position="384"/>
    </location>
</feature>
<evidence type="ECO:0000256" key="4">
    <source>
        <dbReference type="ARBA" id="ARBA00014046"/>
    </source>
</evidence>
<comment type="cofactor">
    <cofactor evidence="1">
        <name>(6R)-5,10-methylene-5,6,7,8-tetrahydrofolate</name>
        <dbReference type="ChEBI" id="CHEBI:15636"/>
    </cofactor>
</comment>
<evidence type="ECO:0000256" key="12">
    <source>
        <dbReference type="PIRSR" id="PIRSR602081-1"/>
    </source>
</evidence>
<comment type="catalytic activity">
    <reaction evidence="9">
        <text>cyclobutadipyrimidine (in DNA) = 2 pyrimidine residues (in DNA).</text>
        <dbReference type="EC" id="4.1.99.3"/>
    </reaction>
</comment>
<dbReference type="InterPro" id="IPR006050">
    <property type="entry name" value="DNA_photolyase_N"/>
</dbReference>
<dbReference type="PROSITE" id="PS51645">
    <property type="entry name" value="PHR_CRY_ALPHA_BETA"/>
    <property type="match status" value="1"/>
</dbReference>